<dbReference type="OrthoDB" id="6407280at2759"/>
<gene>
    <name evidence="2" type="ORF">B4U79_12189</name>
</gene>
<proteinExistence type="predicted"/>
<dbReference type="AlphaFoldDB" id="A0A3S3RHQ9"/>
<feature type="chain" id="PRO_5018522834" evidence="1">
    <location>
        <begin position="36"/>
        <end position="254"/>
    </location>
</feature>
<feature type="signal peptide" evidence="1">
    <location>
        <begin position="1"/>
        <end position="35"/>
    </location>
</feature>
<evidence type="ECO:0000256" key="1">
    <source>
        <dbReference type="SAM" id="SignalP"/>
    </source>
</evidence>
<evidence type="ECO:0000313" key="2">
    <source>
        <dbReference type="EMBL" id="RWS01093.1"/>
    </source>
</evidence>
<reference evidence="2 3" key="1">
    <citation type="journal article" date="2018" name="Gigascience">
        <title>Genomes of trombidid mites reveal novel predicted allergens and laterally-transferred genes associated with secondary metabolism.</title>
        <authorList>
            <person name="Dong X."/>
            <person name="Chaisiri K."/>
            <person name="Xia D."/>
            <person name="Armstrong S.D."/>
            <person name="Fang Y."/>
            <person name="Donnelly M.J."/>
            <person name="Kadowaki T."/>
            <person name="McGarry J.W."/>
            <person name="Darby A.C."/>
            <person name="Makepeace B.L."/>
        </authorList>
    </citation>
    <scope>NUCLEOTIDE SEQUENCE [LARGE SCALE GENOMIC DNA]</scope>
    <source>
        <strain evidence="2">UoL-WK</strain>
    </source>
</reference>
<keyword evidence="3" id="KW-1185">Reference proteome</keyword>
<dbReference type="STRING" id="1965070.A0A3S3RHQ9"/>
<comment type="caution">
    <text evidence="2">The sequence shown here is derived from an EMBL/GenBank/DDBJ whole genome shotgun (WGS) entry which is preliminary data.</text>
</comment>
<accession>A0A3S3RHQ9</accession>
<dbReference type="EMBL" id="NCKU01009866">
    <property type="protein sequence ID" value="RWS01093.1"/>
    <property type="molecule type" value="Genomic_DNA"/>
</dbReference>
<dbReference type="Proteomes" id="UP000285301">
    <property type="component" value="Unassembled WGS sequence"/>
</dbReference>
<protein>
    <submittedName>
        <fullName evidence="2">MIP-related peptides-like protein</fullName>
    </submittedName>
</protein>
<organism evidence="2 3">
    <name type="scientific">Dinothrombium tinctorium</name>
    <dbReference type="NCBI Taxonomy" id="1965070"/>
    <lineage>
        <taxon>Eukaryota</taxon>
        <taxon>Metazoa</taxon>
        <taxon>Ecdysozoa</taxon>
        <taxon>Arthropoda</taxon>
        <taxon>Chelicerata</taxon>
        <taxon>Arachnida</taxon>
        <taxon>Acari</taxon>
        <taxon>Acariformes</taxon>
        <taxon>Trombidiformes</taxon>
        <taxon>Prostigmata</taxon>
        <taxon>Anystina</taxon>
        <taxon>Parasitengona</taxon>
        <taxon>Trombidioidea</taxon>
        <taxon>Trombidiidae</taxon>
        <taxon>Dinothrombium</taxon>
    </lineage>
</organism>
<evidence type="ECO:0000313" key="3">
    <source>
        <dbReference type="Proteomes" id="UP000285301"/>
    </source>
</evidence>
<sequence>MDLLNQPRTFKQHHCISLILILSVVLSVITRGSLAAPEAAENEINKELNPQLNSLTNFDDNDVDEYSNMVMNRPHYPQSAYSFLYGITGKLRPDQMKNTFSHFDRYVKRMGSEFLGKRMGSEFLGKRMGSEFLGKRMGSEFLGKRMGSEFLGRQVNSSQNDIISSQEEKRYSEFLGGPGKRSPFTGKTYGNVKRYSEFLGGPGKRYSEFLGGPGKRGEPSPNVFKFFDWYLDAMRKLQQQQENSGHNGMNFKFR</sequence>
<name>A0A3S3RHQ9_9ACAR</name>
<keyword evidence="1" id="KW-0732">Signal</keyword>